<dbReference type="AlphaFoldDB" id="A0A067LT59"/>
<dbReference type="CDD" id="cd12087">
    <property type="entry name" value="TM_EGFR-like"/>
    <property type="match status" value="1"/>
</dbReference>
<dbReference type="Proteomes" id="UP000027195">
    <property type="component" value="Unassembled WGS sequence"/>
</dbReference>
<evidence type="ECO:0000313" key="3">
    <source>
        <dbReference type="Proteomes" id="UP000027195"/>
    </source>
</evidence>
<name>A0A067LT59_BOTB1</name>
<accession>A0A067LT59</accession>
<dbReference type="HOGENOM" id="CLU_053888_0_0_1"/>
<reference evidence="3" key="1">
    <citation type="journal article" date="2014" name="Proc. Natl. Acad. Sci. U.S.A.">
        <title>Extensive sampling of basidiomycete genomes demonstrates inadequacy of the white-rot/brown-rot paradigm for wood decay fungi.</title>
        <authorList>
            <person name="Riley R."/>
            <person name="Salamov A.A."/>
            <person name="Brown D.W."/>
            <person name="Nagy L.G."/>
            <person name="Floudas D."/>
            <person name="Held B.W."/>
            <person name="Levasseur A."/>
            <person name="Lombard V."/>
            <person name="Morin E."/>
            <person name="Otillar R."/>
            <person name="Lindquist E.A."/>
            <person name="Sun H."/>
            <person name="LaButti K.M."/>
            <person name="Schmutz J."/>
            <person name="Jabbour D."/>
            <person name="Luo H."/>
            <person name="Baker S.E."/>
            <person name="Pisabarro A.G."/>
            <person name="Walton J.D."/>
            <person name="Blanchette R.A."/>
            <person name="Henrissat B."/>
            <person name="Martin F."/>
            <person name="Cullen D."/>
            <person name="Hibbett D.S."/>
            <person name="Grigoriev I.V."/>
        </authorList>
    </citation>
    <scope>NUCLEOTIDE SEQUENCE [LARGE SCALE GENOMIC DNA]</scope>
    <source>
        <strain evidence="3">FD-172 SS1</strain>
    </source>
</reference>
<organism evidence="2 3">
    <name type="scientific">Botryobasidium botryosum (strain FD-172 SS1)</name>
    <dbReference type="NCBI Taxonomy" id="930990"/>
    <lineage>
        <taxon>Eukaryota</taxon>
        <taxon>Fungi</taxon>
        <taxon>Dikarya</taxon>
        <taxon>Basidiomycota</taxon>
        <taxon>Agaricomycotina</taxon>
        <taxon>Agaricomycetes</taxon>
        <taxon>Cantharellales</taxon>
        <taxon>Botryobasidiaceae</taxon>
        <taxon>Botryobasidium</taxon>
    </lineage>
</organism>
<feature type="transmembrane region" description="Helical" evidence="1">
    <location>
        <begin position="119"/>
        <end position="144"/>
    </location>
</feature>
<evidence type="ECO:0000313" key="2">
    <source>
        <dbReference type="EMBL" id="KDQ06463.1"/>
    </source>
</evidence>
<protein>
    <submittedName>
        <fullName evidence="2">Uncharacterized protein</fullName>
    </submittedName>
</protein>
<sequence>MDNAKAQSPCLVSAYLSGMCNDGSWSQYAVPTGDSANICRCNTVLFNLISACATCQGAPGSTWTNWTQNCLPNVTTYNMFPLEVPSGALLPDWVYWSPATMPQSQHKDVTGVIELTTSILVPLPAVVGGVAFIVLIVGTVIFFIRRRKAAQARTSHQALAPRYPTCAAHPLSQDLLMPPNITSQRSSFESPRNSLYSMASNLLTVPMIAVPVPRALRHDLHQHHAHQFYNNLPYLSNAPSPAPGSYRGLAEV</sequence>
<keyword evidence="1" id="KW-0812">Transmembrane</keyword>
<gene>
    <name evidence="2" type="ORF">BOTBODRAFT_49365</name>
</gene>
<keyword evidence="1" id="KW-1133">Transmembrane helix</keyword>
<keyword evidence="1" id="KW-0472">Membrane</keyword>
<proteinExistence type="predicted"/>
<evidence type="ECO:0000256" key="1">
    <source>
        <dbReference type="SAM" id="Phobius"/>
    </source>
</evidence>
<keyword evidence="3" id="KW-1185">Reference proteome</keyword>
<dbReference type="EMBL" id="KL198135">
    <property type="protein sequence ID" value="KDQ06463.1"/>
    <property type="molecule type" value="Genomic_DNA"/>
</dbReference>
<dbReference type="InParanoid" id="A0A067LT59"/>
<dbReference type="OrthoDB" id="3362711at2759"/>